<dbReference type="InterPro" id="IPR011598">
    <property type="entry name" value="bHLH_dom"/>
</dbReference>
<dbReference type="GeneID" id="106806935"/>
<evidence type="ECO:0000256" key="11">
    <source>
        <dbReference type="SAM" id="Coils"/>
    </source>
</evidence>
<evidence type="ECO:0000256" key="7">
    <source>
        <dbReference type="ARBA" id="ARBA00023125"/>
    </source>
</evidence>
<evidence type="ECO:0000256" key="3">
    <source>
        <dbReference type="ARBA" id="ARBA00022692"/>
    </source>
</evidence>
<gene>
    <name evidence="15" type="primary">LOC106806935</name>
</gene>
<dbReference type="SUPFAM" id="SSF47459">
    <property type="entry name" value="HLH, helix-loop-helix DNA-binding domain"/>
    <property type="match status" value="1"/>
</dbReference>
<keyword evidence="6" id="KW-0805">Transcription regulation</keyword>
<keyword evidence="3" id="KW-0812">Transmembrane</keyword>
<comment type="subcellular location">
    <subcellularLocation>
        <location evidence="2">Endoplasmic reticulum membrane</location>
        <topology evidence="2">Multi-pass membrane protein</topology>
    </subcellularLocation>
    <subcellularLocation>
        <location evidence="1">Nucleus</location>
    </subcellularLocation>
</comment>
<feature type="coiled-coil region" evidence="11">
    <location>
        <begin position="365"/>
        <end position="392"/>
    </location>
</feature>
<keyword evidence="7" id="KW-0238">DNA-binding</keyword>
<evidence type="ECO:0000256" key="12">
    <source>
        <dbReference type="SAM" id="MobiDB-lite"/>
    </source>
</evidence>
<dbReference type="PANTHER" id="PTHR46062:SF1">
    <property type="entry name" value="LP12374P"/>
    <property type="match status" value="1"/>
</dbReference>
<dbReference type="RefSeq" id="XP_014664602.1">
    <property type="nucleotide sequence ID" value="XM_014809116.1"/>
</dbReference>
<keyword evidence="4" id="KW-0256">Endoplasmic reticulum</keyword>
<dbReference type="PANTHER" id="PTHR46062">
    <property type="entry name" value="STEROL REGULATORY ELEMENT-BINDING PROTEIN"/>
    <property type="match status" value="1"/>
</dbReference>
<feature type="region of interest" description="Disordered" evidence="12">
    <location>
        <begin position="415"/>
        <end position="447"/>
    </location>
</feature>
<accession>A0ABM1DXD1</accession>
<evidence type="ECO:0000256" key="1">
    <source>
        <dbReference type="ARBA" id="ARBA00004123"/>
    </source>
</evidence>
<dbReference type="InterPro" id="IPR036638">
    <property type="entry name" value="HLH_DNA-bd_sf"/>
</dbReference>
<sequence length="1134" mass="124308">MEKDSDWPSYLGPLPDLGHGLCSINEMDSTKINDIDDDSAVSGDLEQQLFEFVSDSGLDLNSLLNDTSGSLLDVSDVSSYIQANQIKSEPDMSPKSCPNLGVAMPAEELLLGNTTMPTPNTDNVDISMVDTSMLFPSPPPDEEKPAAKVQTTVLVSPSRQQLLQQLQQLGVQQLGVQQLGVQQQAQQVSVHTIPHHAGAQLVLNSVQQLPVAVQQNNILQQLKQLPPHQLQQLLVRSQVVKTEQSPLTQRANIVTYTAPVTLTTSIAQPVQQTMAVSTNSGHILTSNGQIVTTTVPTFVVDADKLPINRIQPSKRPVSPLPSKGEKRTAHNAIERRYRTSINDKIIELKNLVAGTEAKLNKSSVLRKAIDYIRFLQQTNQKLKQENMALKMLSTPQNVEGLLTLSQNLPVTIKPDLPVGFDTPPNSDNGSTGLPSPPDSGDSCSEPGSPLRYHVNKGMMDDGVGVTAKGMLDRSRMALCIFMFTVLAFNPFGKLLNVGAENDQYRGAGGGRRLAAVDMSYSQNLFDWIFPSLLLWMLNIAVVAAVLTRIMVYGEPVTKPMSKASVQFWRHRKQADVDLARGDYAVAAKQLKTCLYTTGRPLPVSKMDLVACLVWNTFRQMLHRLHIAEMLTHLAGHGQSRSDGKYTDLQNSYKDAALVYHKLHQLQLTGHVNDGALTGMTMAVCAANMAEAARNALPYDTMAEIFVTAALRMKYCLPFKAGFAARYFLSRARHVCSSSGAAIPVSLQWLFQPAGHRFFVSGAWDFSGKDSMYSTVGNLVDPLAHMTRAFREHLLKKALYSVLEPGRMKDREPIKDNEPISSSQCADVLQYVQLLRECSDAAGASSNTAVAINSSAFKATGSDEVSKWWASVLGVAAYWLLGDEESAQRLYPIVDSLPAHLHETINPLPRSVHMAFKARRIVLTAKKGQCYINSLNKCNTAGKMLADSLSYTSHDKGGPDITTAVQLLVCDWLLCTRTDIWQEETSYNQGELAVATQAQLRSFQNDLSSLRKVASEIKSAFSKVFLHEATARLMAGASPSRTQLLLDRTLRKRCMPATQEQDSTQECGVGDREKAKALLMACRHLPATMLSGPSQKAGMLAEAARTFERLGDAKSLRDCHEMMVHFSGFGLNSTC</sequence>
<evidence type="ECO:0000256" key="9">
    <source>
        <dbReference type="ARBA" id="ARBA00023163"/>
    </source>
</evidence>
<dbReference type="CDD" id="cd18921">
    <property type="entry name" value="bHLHzip_SREBP1"/>
    <property type="match status" value="1"/>
</dbReference>
<evidence type="ECO:0000256" key="10">
    <source>
        <dbReference type="ARBA" id="ARBA00023242"/>
    </source>
</evidence>
<reference evidence="15" key="1">
    <citation type="submission" date="2025-08" db="UniProtKB">
        <authorList>
            <consortium name="RefSeq"/>
        </authorList>
    </citation>
    <scope>IDENTIFICATION</scope>
</reference>
<evidence type="ECO:0000256" key="2">
    <source>
        <dbReference type="ARBA" id="ARBA00004477"/>
    </source>
</evidence>
<organism evidence="14 15">
    <name type="scientific">Priapulus caudatus</name>
    <name type="common">Priapulid worm</name>
    <dbReference type="NCBI Taxonomy" id="37621"/>
    <lineage>
        <taxon>Eukaryota</taxon>
        <taxon>Metazoa</taxon>
        <taxon>Ecdysozoa</taxon>
        <taxon>Scalidophora</taxon>
        <taxon>Priapulida</taxon>
        <taxon>Priapulimorpha</taxon>
        <taxon>Priapulimorphida</taxon>
        <taxon>Priapulidae</taxon>
        <taxon>Priapulus</taxon>
    </lineage>
</organism>
<keyword evidence="9" id="KW-0804">Transcription</keyword>
<evidence type="ECO:0000256" key="4">
    <source>
        <dbReference type="ARBA" id="ARBA00022824"/>
    </source>
</evidence>
<keyword evidence="11" id="KW-0175">Coiled coil</keyword>
<evidence type="ECO:0000313" key="15">
    <source>
        <dbReference type="RefSeq" id="XP_014664602.1"/>
    </source>
</evidence>
<evidence type="ECO:0000256" key="8">
    <source>
        <dbReference type="ARBA" id="ARBA00023136"/>
    </source>
</evidence>
<evidence type="ECO:0000256" key="5">
    <source>
        <dbReference type="ARBA" id="ARBA00022989"/>
    </source>
</evidence>
<keyword evidence="8" id="KW-0472">Membrane</keyword>
<evidence type="ECO:0000313" key="14">
    <source>
        <dbReference type="Proteomes" id="UP000695022"/>
    </source>
</evidence>
<feature type="compositionally biased region" description="Polar residues" evidence="12">
    <location>
        <begin position="423"/>
        <end position="433"/>
    </location>
</feature>
<keyword evidence="5" id="KW-1133">Transmembrane helix</keyword>
<evidence type="ECO:0000256" key="6">
    <source>
        <dbReference type="ARBA" id="ARBA00023015"/>
    </source>
</evidence>
<evidence type="ECO:0000259" key="13">
    <source>
        <dbReference type="PROSITE" id="PS50888"/>
    </source>
</evidence>
<name>A0ABM1DXD1_PRICU</name>
<dbReference type="Pfam" id="PF00010">
    <property type="entry name" value="HLH"/>
    <property type="match status" value="1"/>
</dbReference>
<feature type="domain" description="BHLH" evidence="13">
    <location>
        <begin position="325"/>
        <end position="375"/>
    </location>
</feature>
<dbReference type="Proteomes" id="UP000695022">
    <property type="component" value="Unplaced"/>
</dbReference>
<dbReference type="Gene3D" id="4.10.280.10">
    <property type="entry name" value="Helix-loop-helix DNA-binding domain"/>
    <property type="match status" value="1"/>
</dbReference>
<proteinExistence type="predicted"/>
<dbReference type="PROSITE" id="PS50888">
    <property type="entry name" value="BHLH"/>
    <property type="match status" value="1"/>
</dbReference>
<dbReference type="SMART" id="SM00353">
    <property type="entry name" value="HLH"/>
    <property type="match status" value="1"/>
</dbReference>
<keyword evidence="10" id="KW-0539">Nucleus</keyword>
<protein>
    <submittedName>
        <fullName evidence="15">Sterol regulatory element-binding protein 1-like isoform X1</fullName>
    </submittedName>
</protein>
<keyword evidence="14" id="KW-1185">Reference proteome</keyword>